<dbReference type="PANTHER" id="PTHR43757:SF2">
    <property type="entry name" value="AMINOMETHYLTRANSFERASE, MITOCHONDRIAL"/>
    <property type="match status" value="1"/>
</dbReference>
<dbReference type="PANTHER" id="PTHR43757">
    <property type="entry name" value="AMINOMETHYLTRANSFERASE"/>
    <property type="match status" value="1"/>
</dbReference>
<dbReference type="Pfam" id="PF08669">
    <property type="entry name" value="GCV_T_C"/>
    <property type="match status" value="1"/>
</dbReference>
<dbReference type="SUPFAM" id="SSF103025">
    <property type="entry name" value="Folate-binding domain"/>
    <property type="match status" value="1"/>
</dbReference>
<dbReference type="GO" id="GO:0008483">
    <property type="term" value="F:transaminase activity"/>
    <property type="evidence" value="ECO:0007669"/>
    <property type="project" value="UniProtKB-KW"/>
</dbReference>
<feature type="domain" description="GCVT N-terminal" evidence="4">
    <location>
        <begin position="2"/>
        <end position="76"/>
    </location>
</feature>
<dbReference type="Gene3D" id="4.10.1250.10">
    <property type="entry name" value="Aminomethyltransferase fragment"/>
    <property type="match status" value="1"/>
</dbReference>
<gene>
    <name evidence="6" type="ORF">GBAR_LOCUS23741</name>
</gene>
<dbReference type="InterPro" id="IPR029043">
    <property type="entry name" value="GcvT/YgfZ_C"/>
</dbReference>
<evidence type="ECO:0000256" key="3">
    <source>
        <dbReference type="ARBA" id="ARBA00022679"/>
    </source>
</evidence>
<comment type="similarity">
    <text evidence="1">Belongs to the GcvT family.</text>
</comment>
<dbReference type="AlphaFoldDB" id="A0AA35T6U2"/>
<dbReference type="EMBL" id="CASHTH010003284">
    <property type="protein sequence ID" value="CAI8042815.1"/>
    <property type="molecule type" value="Genomic_DNA"/>
</dbReference>
<protein>
    <submittedName>
        <fullName evidence="6">Aminomethyltransferase</fullName>
    </submittedName>
</protein>
<dbReference type="InterPro" id="IPR028896">
    <property type="entry name" value="GcvT/YgfZ/DmdA"/>
</dbReference>
<name>A0AA35T6U2_GEOBA</name>
<accession>A0AA35T6U2</accession>
<evidence type="ECO:0000256" key="1">
    <source>
        <dbReference type="ARBA" id="ARBA00008609"/>
    </source>
</evidence>
<dbReference type="Pfam" id="PF01571">
    <property type="entry name" value="GCV_T"/>
    <property type="match status" value="1"/>
</dbReference>
<organism evidence="6 7">
    <name type="scientific">Geodia barretti</name>
    <name type="common">Barrett's horny sponge</name>
    <dbReference type="NCBI Taxonomy" id="519541"/>
    <lineage>
        <taxon>Eukaryota</taxon>
        <taxon>Metazoa</taxon>
        <taxon>Porifera</taxon>
        <taxon>Demospongiae</taxon>
        <taxon>Heteroscleromorpha</taxon>
        <taxon>Tetractinellida</taxon>
        <taxon>Astrophorina</taxon>
        <taxon>Geodiidae</taxon>
        <taxon>Geodia</taxon>
    </lineage>
</organism>
<evidence type="ECO:0000313" key="7">
    <source>
        <dbReference type="Proteomes" id="UP001174909"/>
    </source>
</evidence>
<dbReference type="Gene3D" id="2.40.30.110">
    <property type="entry name" value="Aminomethyltransferase beta-barrel domains"/>
    <property type="match status" value="1"/>
</dbReference>
<dbReference type="Proteomes" id="UP001174909">
    <property type="component" value="Unassembled WGS sequence"/>
</dbReference>
<evidence type="ECO:0000259" key="5">
    <source>
        <dbReference type="Pfam" id="PF08669"/>
    </source>
</evidence>
<sequence length="176" mass="18936">MLAHTGYTGEDGFEAIVAAEDAAHIWMTLVDEGAASCGLGARDVLRLEAGLLLHGNDMSVDTNPYEAGVGRFVRPDRRGYVAREALLRARDEGVERSLVGFVMTGRGIARHGYNIMSEGREIGEVTSGSPSPLLDRNIGLGYVPADYSAEGTPLQIDIRGRPVDAEVTSLPFYIRS</sequence>
<keyword evidence="2" id="KW-0032">Aminotransferase</keyword>
<dbReference type="InterPro" id="IPR013977">
    <property type="entry name" value="GcvT_C"/>
</dbReference>
<keyword evidence="3" id="KW-0808">Transferase</keyword>
<dbReference type="InterPro" id="IPR027266">
    <property type="entry name" value="TrmE/GcvT-like"/>
</dbReference>
<dbReference type="FunFam" id="2.40.30.110:FF:000003">
    <property type="entry name" value="Aminomethyltransferase"/>
    <property type="match status" value="1"/>
</dbReference>
<proteinExistence type="inferred from homology"/>
<dbReference type="InterPro" id="IPR006222">
    <property type="entry name" value="GCVT_N"/>
</dbReference>
<dbReference type="SUPFAM" id="SSF101790">
    <property type="entry name" value="Aminomethyltransferase beta-barrel domain"/>
    <property type="match status" value="1"/>
</dbReference>
<evidence type="ECO:0000259" key="4">
    <source>
        <dbReference type="Pfam" id="PF01571"/>
    </source>
</evidence>
<dbReference type="Gene3D" id="3.30.1360.120">
    <property type="entry name" value="Probable tRNA modification gtpase trme, domain 1"/>
    <property type="match status" value="1"/>
</dbReference>
<evidence type="ECO:0000313" key="6">
    <source>
        <dbReference type="EMBL" id="CAI8042815.1"/>
    </source>
</evidence>
<comment type="caution">
    <text evidence="6">The sequence shown here is derived from an EMBL/GenBank/DDBJ whole genome shotgun (WGS) entry which is preliminary data.</text>
</comment>
<keyword evidence="7" id="KW-1185">Reference proteome</keyword>
<feature type="domain" description="Aminomethyltransferase C-terminal" evidence="5">
    <location>
        <begin position="96"/>
        <end position="173"/>
    </location>
</feature>
<evidence type="ECO:0000256" key="2">
    <source>
        <dbReference type="ARBA" id="ARBA00022576"/>
    </source>
</evidence>
<reference evidence="6" key="1">
    <citation type="submission" date="2023-03" db="EMBL/GenBank/DDBJ databases">
        <authorList>
            <person name="Steffen K."/>
            <person name="Cardenas P."/>
        </authorList>
    </citation>
    <scope>NUCLEOTIDE SEQUENCE</scope>
</reference>